<dbReference type="EMBL" id="JACEIK010001973">
    <property type="protein sequence ID" value="MCD7473443.1"/>
    <property type="molecule type" value="Genomic_DNA"/>
</dbReference>
<comment type="caution">
    <text evidence="1">The sequence shown here is derived from an EMBL/GenBank/DDBJ whole genome shotgun (WGS) entry which is preliminary data.</text>
</comment>
<evidence type="ECO:0000313" key="2">
    <source>
        <dbReference type="Proteomes" id="UP000823775"/>
    </source>
</evidence>
<gene>
    <name evidence="1" type="ORF">HAX54_015313</name>
</gene>
<evidence type="ECO:0000313" key="1">
    <source>
        <dbReference type="EMBL" id="MCD7473443.1"/>
    </source>
</evidence>
<reference evidence="1 2" key="1">
    <citation type="journal article" date="2021" name="BMC Genomics">
        <title>Datura genome reveals duplications of psychoactive alkaloid biosynthetic genes and high mutation rate following tissue culture.</title>
        <authorList>
            <person name="Rajewski A."/>
            <person name="Carter-House D."/>
            <person name="Stajich J."/>
            <person name="Litt A."/>
        </authorList>
    </citation>
    <scope>NUCLEOTIDE SEQUENCE [LARGE SCALE GENOMIC DNA]</scope>
    <source>
        <strain evidence="1">AR-01</strain>
    </source>
</reference>
<keyword evidence="2" id="KW-1185">Reference proteome</keyword>
<sequence length="300" mass="32594">MPRCLLLTVGGVTTTRVCSPSLALAHRSRSPLGNGSATSLSAKWRPMAVGTPIPNSPRRSAIALASKQYVLIVSFSHLCEAMTLRLYGPITPLGLSGLRGSSPPGLRVRGDRGSTFNGSSSIMSPKFSSPVWKYFEVVQNNERRQALRAAAEKEEGGKPCCGLLLKHHMVGAVFLLGTMMGELQAEPVGCNNFQENLTDRNNWNLLRKHIKCSPSVPMTPHPNCCNGFAITGAVNRPHSMVSLKQIALLCCSQSPESTRSSQYPTLSGTPGLIGRKTPMDRVEYKVVEMVPWNTCFFFGF</sequence>
<organism evidence="1 2">
    <name type="scientific">Datura stramonium</name>
    <name type="common">Jimsonweed</name>
    <name type="synonym">Common thornapple</name>
    <dbReference type="NCBI Taxonomy" id="4076"/>
    <lineage>
        <taxon>Eukaryota</taxon>
        <taxon>Viridiplantae</taxon>
        <taxon>Streptophyta</taxon>
        <taxon>Embryophyta</taxon>
        <taxon>Tracheophyta</taxon>
        <taxon>Spermatophyta</taxon>
        <taxon>Magnoliopsida</taxon>
        <taxon>eudicotyledons</taxon>
        <taxon>Gunneridae</taxon>
        <taxon>Pentapetalae</taxon>
        <taxon>asterids</taxon>
        <taxon>lamiids</taxon>
        <taxon>Solanales</taxon>
        <taxon>Solanaceae</taxon>
        <taxon>Solanoideae</taxon>
        <taxon>Datureae</taxon>
        <taxon>Datura</taxon>
    </lineage>
</organism>
<protein>
    <submittedName>
        <fullName evidence="1">Uncharacterized protein</fullName>
    </submittedName>
</protein>
<proteinExistence type="predicted"/>
<dbReference type="Proteomes" id="UP000823775">
    <property type="component" value="Unassembled WGS sequence"/>
</dbReference>
<accession>A0ABS8TR97</accession>
<name>A0ABS8TR97_DATST</name>